<organism evidence="9 10">
    <name type="scientific">Chitinophaga parva</name>
    <dbReference type="NCBI Taxonomy" id="2169414"/>
    <lineage>
        <taxon>Bacteria</taxon>
        <taxon>Pseudomonadati</taxon>
        <taxon>Bacteroidota</taxon>
        <taxon>Chitinophagia</taxon>
        <taxon>Chitinophagales</taxon>
        <taxon>Chitinophagaceae</taxon>
        <taxon>Chitinophaga</taxon>
    </lineage>
</organism>
<dbReference type="RefSeq" id="WP_108686060.1">
    <property type="nucleotide sequence ID" value="NZ_QCYK01000001.1"/>
</dbReference>
<dbReference type="Pfam" id="PF12804">
    <property type="entry name" value="NTP_transf_3"/>
    <property type="match status" value="1"/>
</dbReference>
<protein>
    <recommendedName>
        <fullName evidence="8">MobA-like NTP transferase domain-containing protein</fullName>
    </recommendedName>
</protein>
<keyword evidence="10" id="KW-1185">Reference proteome</keyword>
<evidence type="ECO:0000256" key="6">
    <source>
        <dbReference type="ARBA" id="ARBA00023134"/>
    </source>
</evidence>
<dbReference type="SUPFAM" id="SSF53448">
    <property type="entry name" value="Nucleotide-diphospho-sugar transferases"/>
    <property type="match status" value="1"/>
</dbReference>
<dbReference type="GO" id="GO:0046872">
    <property type="term" value="F:metal ion binding"/>
    <property type="evidence" value="ECO:0007669"/>
    <property type="project" value="UniProtKB-KW"/>
</dbReference>
<dbReference type="Gene3D" id="3.90.550.10">
    <property type="entry name" value="Spore Coat Polysaccharide Biosynthesis Protein SpsA, Chain A"/>
    <property type="match status" value="1"/>
</dbReference>
<name>A0A2T7BP21_9BACT</name>
<dbReference type="AlphaFoldDB" id="A0A2T7BP21"/>
<dbReference type="GO" id="GO:0016779">
    <property type="term" value="F:nucleotidyltransferase activity"/>
    <property type="evidence" value="ECO:0007669"/>
    <property type="project" value="TreeGrafter"/>
</dbReference>
<feature type="domain" description="MobA-like NTP transferase" evidence="8">
    <location>
        <begin position="8"/>
        <end position="160"/>
    </location>
</feature>
<dbReference type="GO" id="GO:0006777">
    <property type="term" value="P:Mo-molybdopterin cofactor biosynthetic process"/>
    <property type="evidence" value="ECO:0007669"/>
    <property type="project" value="UniProtKB-KW"/>
</dbReference>
<dbReference type="PANTHER" id="PTHR19136">
    <property type="entry name" value="MOLYBDENUM COFACTOR GUANYLYLTRANSFERASE"/>
    <property type="match status" value="1"/>
</dbReference>
<evidence type="ECO:0000256" key="1">
    <source>
        <dbReference type="ARBA" id="ARBA00022490"/>
    </source>
</evidence>
<keyword evidence="1" id="KW-0963">Cytoplasm</keyword>
<dbReference type="CDD" id="cd02503">
    <property type="entry name" value="MobA"/>
    <property type="match status" value="1"/>
</dbReference>
<evidence type="ECO:0000259" key="8">
    <source>
        <dbReference type="Pfam" id="PF12804"/>
    </source>
</evidence>
<sequence length="195" mass="21514">MTLHNNIGLVLCGGQSTRMGQDKGQLRYHGLSWAERAGWLLEQLHLPVYYSVNTTQLHTYPAHLSFIPDDARVQAAGPLKGLLSAHLQHPQANLFVLACDLRDMELAPLAHLQALHQENTVTIFTNDGQDEPLAGIYPAACLAARYAQPLSRHSMKAALQHLPVQRLPLPSKWKAAFANFNAPSDFPSPHGISYL</sequence>
<comment type="caution">
    <text evidence="9">The sequence shown here is derived from an EMBL/GenBank/DDBJ whole genome shotgun (WGS) entry which is preliminary data.</text>
</comment>
<keyword evidence="4" id="KW-0547">Nucleotide-binding</keyword>
<keyword evidence="6" id="KW-0342">GTP-binding</keyword>
<dbReference type="InterPro" id="IPR013482">
    <property type="entry name" value="Molybde_CF_guanTrfase"/>
</dbReference>
<dbReference type="PANTHER" id="PTHR19136:SF81">
    <property type="entry name" value="MOLYBDENUM COFACTOR GUANYLYLTRANSFERASE"/>
    <property type="match status" value="1"/>
</dbReference>
<evidence type="ECO:0000256" key="3">
    <source>
        <dbReference type="ARBA" id="ARBA00022723"/>
    </source>
</evidence>
<proteinExistence type="predicted"/>
<reference evidence="9 10" key="1">
    <citation type="submission" date="2018-04" db="EMBL/GenBank/DDBJ databases">
        <title>Chitinophaga fuyangensis sp. nov., isolated from soil in a chemical factory.</title>
        <authorList>
            <person name="Chen K."/>
        </authorList>
    </citation>
    <scope>NUCLEOTIDE SEQUENCE [LARGE SCALE GENOMIC DNA]</scope>
    <source>
        <strain evidence="9 10">LY-1</strain>
    </source>
</reference>
<dbReference type="InterPro" id="IPR029044">
    <property type="entry name" value="Nucleotide-diphossugar_trans"/>
</dbReference>
<keyword evidence="7" id="KW-0501">Molybdenum cofactor biosynthesis</keyword>
<dbReference type="EMBL" id="QCYK01000001">
    <property type="protein sequence ID" value="PUZ29423.1"/>
    <property type="molecule type" value="Genomic_DNA"/>
</dbReference>
<dbReference type="Proteomes" id="UP000244450">
    <property type="component" value="Unassembled WGS sequence"/>
</dbReference>
<evidence type="ECO:0000256" key="4">
    <source>
        <dbReference type="ARBA" id="ARBA00022741"/>
    </source>
</evidence>
<keyword evidence="5" id="KW-0460">Magnesium</keyword>
<evidence type="ECO:0000256" key="7">
    <source>
        <dbReference type="ARBA" id="ARBA00023150"/>
    </source>
</evidence>
<evidence type="ECO:0000313" key="9">
    <source>
        <dbReference type="EMBL" id="PUZ29423.1"/>
    </source>
</evidence>
<accession>A0A2T7BP21</accession>
<evidence type="ECO:0000256" key="2">
    <source>
        <dbReference type="ARBA" id="ARBA00022679"/>
    </source>
</evidence>
<keyword evidence="2" id="KW-0808">Transferase</keyword>
<dbReference type="OrthoDB" id="9788394at2"/>
<gene>
    <name evidence="9" type="ORF">DCC81_08230</name>
</gene>
<dbReference type="GO" id="GO:0005525">
    <property type="term" value="F:GTP binding"/>
    <property type="evidence" value="ECO:0007669"/>
    <property type="project" value="UniProtKB-KW"/>
</dbReference>
<keyword evidence="3" id="KW-0479">Metal-binding</keyword>
<dbReference type="InterPro" id="IPR025877">
    <property type="entry name" value="MobA-like_NTP_Trfase"/>
</dbReference>
<evidence type="ECO:0000256" key="5">
    <source>
        <dbReference type="ARBA" id="ARBA00022842"/>
    </source>
</evidence>
<evidence type="ECO:0000313" key="10">
    <source>
        <dbReference type="Proteomes" id="UP000244450"/>
    </source>
</evidence>